<keyword evidence="3" id="KW-1185">Reference proteome</keyword>
<organism evidence="2 3">
    <name type="scientific">Glaciimonas immobilis</name>
    <dbReference type="NCBI Taxonomy" id="728004"/>
    <lineage>
        <taxon>Bacteria</taxon>
        <taxon>Pseudomonadati</taxon>
        <taxon>Pseudomonadota</taxon>
        <taxon>Betaproteobacteria</taxon>
        <taxon>Burkholderiales</taxon>
        <taxon>Oxalobacteraceae</taxon>
        <taxon>Glaciimonas</taxon>
    </lineage>
</organism>
<dbReference type="AlphaFoldDB" id="A0A840RVK2"/>
<reference evidence="2 3" key="1">
    <citation type="submission" date="2020-08" db="EMBL/GenBank/DDBJ databases">
        <title>Genomic Encyclopedia of Type Strains, Phase IV (KMG-IV): sequencing the most valuable type-strain genomes for metagenomic binning, comparative biology and taxonomic classification.</title>
        <authorList>
            <person name="Goeker M."/>
        </authorList>
    </citation>
    <scope>NUCLEOTIDE SEQUENCE [LARGE SCALE GENOMIC DNA]</scope>
    <source>
        <strain evidence="2 3">DSM 23240</strain>
    </source>
</reference>
<keyword evidence="1" id="KW-1133">Transmembrane helix</keyword>
<keyword evidence="1" id="KW-0472">Membrane</keyword>
<evidence type="ECO:0000313" key="2">
    <source>
        <dbReference type="EMBL" id="MBB5200520.1"/>
    </source>
</evidence>
<dbReference type="Proteomes" id="UP000571084">
    <property type="component" value="Unassembled WGS sequence"/>
</dbReference>
<name>A0A840RVK2_9BURK</name>
<proteinExistence type="predicted"/>
<comment type="caution">
    <text evidence="2">The sequence shown here is derived from an EMBL/GenBank/DDBJ whole genome shotgun (WGS) entry which is preliminary data.</text>
</comment>
<keyword evidence="1" id="KW-0812">Transmembrane</keyword>
<evidence type="ECO:0000313" key="3">
    <source>
        <dbReference type="Proteomes" id="UP000571084"/>
    </source>
</evidence>
<feature type="transmembrane region" description="Helical" evidence="1">
    <location>
        <begin position="7"/>
        <end position="27"/>
    </location>
</feature>
<evidence type="ECO:0000256" key="1">
    <source>
        <dbReference type="SAM" id="Phobius"/>
    </source>
</evidence>
<sequence length="42" mass="4508">MKASGKLLSLTVMLDCYAWLLCLIVMIGKTTALIADSIAFTS</sequence>
<protein>
    <submittedName>
        <fullName evidence="2">Uncharacterized protein</fullName>
    </submittedName>
</protein>
<accession>A0A840RVK2</accession>
<dbReference type="EMBL" id="JACHHQ010000005">
    <property type="protein sequence ID" value="MBB5200520.1"/>
    <property type="molecule type" value="Genomic_DNA"/>
</dbReference>
<gene>
    <name evidence="2" type="ORF">HNR39_002362</name>
</gene>